<sequence>MGEINRKKTYFLNKKDRVIGHLKKCINFIKHTTLEKRQKVFDLSNDESTKQSSSLYDAITTSSQLSTQKTIVRFSSSFGLLDNYIVCPLSQENYEKFKVLLLRLTIACGWAFNWINKPEAYELPSLKVAISEYDMGIYKALHKDFVAMDISAKRENYLKVIEKTEDIIDELKNINLQKTLNMCKLKAAMAWEHSHRPAFAKLFLPIFQNKNITKNNDEPNISNISHEESSEEPNESVDDENDEILELTSLKEFGQFLDI</sequence>
<evidence type="ECO:0000256" key="1">
    <source>
        <dbReference type="SAM" id="MobiDB-lite"/>
    </source>
</evidence>
<organism evidence="2 3">
    <name type="scientific">Cetraspora pellucida</name>
    <dbReference type="NCBI Taxonomy" id="1433469"/>
    <lineage>
        <taxon>Eukaryota</taxon>
        <taxon>Fungi</taxon>
        <taxon>Fungi incertae sedis</taxon>
        <taxon>Mucoromycota</taxon>
        <taxon>Glomeromycotina</taxon>
        <taxon>Glomeromycetes</taxon>
        <taxon>Diversisporales</taxon>
        <taxon>Gigasporaceae</taxon>
        <taxon>Cetraspora</taxon>
    </lineage>
</organism>
<dbReference type="OrthoDB" id="5321484at2759"/>
<dbReference type="Proteomes" id="UP000789759">
    <property type="component" value="Unassembled WGS sequence"/>
</dbReference>
<protein>
    <submittedName>
        <fullName evidence="2">3338_t:CDS:1</fullName>
    </submittedName>
</protein>
<feature type="region of interest" description="Disordered" evidence="1">
    <location>
        <begin position="215"/>
        <end position="241"/>
    </location>
</feature>
<comment type="caution">
    <text evidence="2">The sequence shown here is derived from an EMBL/GenBank/DDBJ whole genome shotgun (WGS) entry which is preliminary data.</text>
</comment>
<evidence type="ECO:0000313" key="3">
    <source>
        <dbReference type="Proteomes" id="UP000789759"/>
    </source>
</evidence>
<proteinExistence type="predicted"/>
<feature type="compositionally biased region" description="Acidic residues" evidence="1">
    <location>
        <begin position="229"/>
        <end position="241"/>
    </location>
</feature>
<dbReference type="AlphaFoldDB" id="A0A9N9H9P2"/>
<accession>A0A9N9H9P2</accession>
<evidence type="ECO:0000313" key="2">
    <source>
        <dbReference type="EMBL" id="CAG8669832.1"/>
    </source>
</evidence>
<reference evidence="2" key="1">
    <citation type="submission" date="2021-06" db="EMBL/GenBank/DDBJ databases">
        <authorList>
            <person name="Kallberg Y."/>
            <person name="Tangrot J."/>
            <person name="Rosling A."/>
        </authorList>
    </citation>
    <scope>NUCLEOTIDE SEQUENCE</scope>
    <source>
        <strain evidence="2">FL966</strain>
    </source>
</reference>
<name>A0A9N9H9P2_9GLOM</name>
<gene>
    <name evidence="2" type="ORF">CPELLU_LOCUS10217</name>
</gene>
<dbReference type="EMBL" id="CAJVQA010008319">
    <property type="protein sequence ID" value="CAG8669832.1"/>
    <property type="molecule type" value="Genomic_DNA"/>
</dbReference>
<keyword evidence="3" id="KW-1185">Reference proteome</keyword>